<dbReference type="EMBL" id="PITK01002156">
    <property type="protein sequence ID" value="TBU09367.1"/>
    <property type="molecule type" value="Genomic_DNA"/>
</dbReference>
<evidence type="ECO:0000313" key="2">
    <source>
        <dbReference type="Proteomes" id="UP000292282"/>
    </source>
</evidence>
<evidence type="ECO:0000313" key="1">
    <source>
        <dbReference type="EMBL" id="TBU09367.1"/>
    </source>
</evidence>
<sequence>MSFSKGIKPRYNFFEHKECSNCIKHIITDVDKFSLNFDIEDEEKGEYAIYINKNALNYDDFRCFLRIVREMNDIKENFRIVDFLCLIHIIDIFKFKKDKNFNSLILNLLHFTIYNSKKMYERLHIIEKFNKSSSLFESILCEICKIYFFNGKTFLLNILNPNDNKEIAEYLSETISTKSFVNIRFIFLNRICKLMKYNHFSRNTFKLICQVIGPRKVLLNLEDSNEVSFSFSMFKMFLSSEVICFYHWKDMKFLQSIIENCIFKNIKSLLKSIYLSNSSTTNTVFCHKIYNLMKNIVCSLYDEINNEEKLRKFMTLTNNRYCKTKKYHIQYFDPKIEGFDFQDLFCSKKYKIISFDSIVITQSFVSFKTTILNHENFSRMNLILKKVFLTTLKFQNTLVKESIRNLYIYNSKLTNKCLFDILLLSNLQVIQITDSTFIFDNYKIKYIEHLLIQEFFINRCESEKNDEIFEFINSMPNLKSLKLTPNSNISLFKYVFKYNMMKLKNLEKFKIKDENKCDKGYSDSLYLEKIIELEINCLFEQSFLYTLFLNQKLENLEKIHIYNCNIGLKDKNSRRNYTRIQDILFSNTKLFGISFSELFDSQKEYSIKYIYIRR</sequence>
<name>A0A4Q9LML9_9MICR</name>
<organism evidence="1 2">
    <name type="scientific">Hamiltosporidium tvaerminnensis</name>
    <dbReference type="NCBI Taxonomy" id="1176355"/>
    <lineage>
        <taxon>Eukaryota</taxon>
        <taxon>Fungi</taxon>
        <taxon>Fungi incertae sedis</taxon>
        <taxon>Microsporidia</taxon>
        <taxon>Dubosqiidae</taxon>
        <taxon>Hamiltosporidium</taxon>
    </lineage>
</organism>
<dbReference type="SUPFAM" id="SSF52047">
    <property type="entry name" value="RNI-like"/>
    <property type="match status" value="1"/>
</dbReference>
<gene>
    <name evidence="1" type="ORF">CWI38_2156p0020</name>
</gene>
<proteinExistence type="predicted"/>
<dbReference type="VEuPathDB" id="MicrosporidiaDB:CWI38_2156p0020"/>
<comment type="caution">
    <text evidence="1">The sequence shown here is derived from an EMBL/GenBank/DDBJ whole genome shotgun (WGS) entry which is preliminary data.</text>
</comment>
<accession>A0A4Q9LML9</accession>
<dbReference type="Proteomes" id="UP000292282">
    <property type="component" value="Unassembled WGS sequence"/>
</dbReference>
<dbReference type="AlphaFoldDB" id="A0A4Q9LML9"/>
<protein>
    <submittedName>
        <fullName evidence="1">Uncharacterized protein</fullName>
    </submittedName>
</protein>
<keyword evidence="2" id="KW-1185">Reference proteome</keyword>
<reference evidence="1 2" key="1">
    <citation type="submission" date="2017-12" db="EMBL/GenBank/DDBJ databases">
        <authorList>
            <person name="Pombert J.-F."/>
            <person name="Haag K.L."/>
            <person name="Ebert D."/>
        </authorList>
    </citation>
    <scope>NUCLEOTIDE SEQUENCE [LARGE SCALE GENOMIC DNA]</scope>
    <source>
        <strain evidence="1">IL-G-3</strain>
    </source>
</reference>